<dbReference type="Proteomes" id="UP000297299">
    <property type="component" value="Unassembled WGS sequence"/>
</dbReference>
<evidence type="ECO:0000256" key="1">
    <source>
        <dbReference type="ARBA" id="ARBA00007953"/>
    </source>
</evidence>
<dbReference type="OrthoDB" id="447290at2759"/>
<dbReference type="GO" id="GO:0005634">
    <property type="term" value="C:nucleus"/>
    <property type="evidence" value="ECO:0007669"/>
    <property type="project" value="TreeGrafter"/>
</dbReference>
<gene>
    <name evidence="5" type="ORF">BOTCAL_0011g00140</name>
</gene>
<dbReference type="SUPFAM" id="SSF55120">
    <property type="entry name" value="Pseudouridine synthase"/>
    <property type="match status" value="1"/>
</dbReference>
<feature type="compositionally biased region" description="Polar residues" evidence="3">
    <location>
        <begin position="1"/>
        <end position="12"/>
    </location>
</feature>
<dbReference type="PROSITE" id="PS50984">
    <property type="entry name" value="TRUD"/>
    <property type="match status" value="1"/>
</dbReference>
<dbReference type="Gene3D" id="3.30.2350.20">
    <property type="entry name" value="TruD, catalytic domain"/>
    <property type="match status" value="3"/>
</dbReference>
<dbReference type="CDD" id="cd02576">
    <property type="entry name" value="PseudoU_synth_ScPUS7"/>
    <property type="match status" value="1"/>
</dbReference>
<feature type="region of interest" description="Disordered" evidence="3">
    <location>
        <begin position="142"/>
        <end position="163"/>
    </location>
</feature>
<protein>
    <recommendedName>
        <fullName evidence="4">TRUD domain-containing protein</fullName>
    </recommendedName>
</protein>
<dbReference type="STRING" id="38488.A0A4Y8DIY2"/>
<feature type="compositionally biased region" description="Polar residues" evidence="3">
    <location>
        <begin position="34"/>
        <end position="43"/>
    </location>
</feature>
<dbReference type="AlphaFoldDB" id="A0A4Y8DIY2"/>
<dbReference type="NCBIfam" id="TIGR00094">
    <property type="entry name" value="tRNA_TruD_broad"/>
    <property type="match status" value="1"/>
</dbReference>
<feature type="compositionally biased region" description="Polar residues" evidence="3">
    <location>
        <begin position="144"/>
        <end position="163"/>
    </location>
</feature>
<dbReference type="PANTHER" id="PTHR13326:SF21">
    <property type="entry name" value="PSEUDOURIDYLATE SYNTHASE PUS7L"/>
    <property type="match status" value="1"/>
</dbReference>
<evidence type="ECO:0000259" key="4">
    <source>
        <dbReference type="PROSITE" id="PS50984"/>
    </source>
</evidence>
<keyword evidence="6" id="KW-1185">Reference proteome</keyword>
<dbReference type="PANTHER" id="PTHR13326">
    <property type="entry name" value="TRNA PSEUDOURIDINE SYNTHASE D"/>
    <property type="match status" value="1"/>
</dbReference>
<sequence>MASLESNEQGSSPRKRQKLDSSLATPTSTTSSSQLNITTSSNPIADPSDKMEVDRPSQSLVSEVPSSSRPEHAQEVRSGILHYVNKKNPGFQGILKQRYTDFLVNEISIGGDVVHLKNIKAPQNNQRGNAANAIAVSTEIGKENQPTAGGSEQTESVEPTSTSSAVAEIAALADVTNNSGSVAPSTSVTAVSGDVTAQPLAEEPNVVDIKEIRPNDMEILVEYFGDALALQIVELDKKIQQKPTAKAATFGSLKSEPIDDRPRRGRIHGFVRARFESRLETEALDDNSISIFAAPPQQQQRGRGQNQRGKGQKNSGRGNFRGQPNGQPKPKGKVGWEELGGEYLHFTLYKENKDTMETVNLLSKLTRTGPKDFAYAGTKDRRAATAQRVSAFRHHLTSMAELNKTLRNRCRVGDFKYEKYPLRLGDLEGNVFTITLRDCHFGDDTDMDDAAKAQSAEKVVGDAVKHLQTRGFLNYFGLQRFGTFAIGTHEIGKLILKGNFKGAVDSLLAFNEDALAAAQSGQDSSSIGRDDMARALAIHKFRETGRNSGGRDSLPPRFSAERAVIQHMSSERKRNDYAGAILSISRHLRTMYVHSYQSFIWNVVASRRWERYGDKVIEGDLVLVESKAPEQKDEVDENGEIVIHASGGDAALTSDEVFQRARCLSAEEADSGAFTIFDIVLPMPGYDIEYPNNEIGDFYKEFMASEQGGGLDPADMRRKIKDFSLSGSYRHLIGRVKEGMSFEVRTYHDENEQLVETDLEIIEKNNPQDNEPSHIQTTHVYARREGDPHGYANFRENNRHHNDDQQENGHRDNGAQYNQGGRQQGGRARHVADAAEQGRQNHAVYGGSAQHNAWKALPNKLAEEDKAAAEAWEVEKLKPVDVDAIKQPIYQETFIQTSADDEGRRTGVRTQQTLGSKNELIEESILNNRVADIEKKSKVQVTETPLTESDDDTETQEGGVKLEVSAGLKRSAEEISKGPVGENKKDEVAIEVVEVEDKKDGNPAVASTEIKEDTKSSELPQPISTDTEMVTVPAVEEVAEETRPARLAVIVKFGLGSSMYATMALRELMQEGGVQVYQPDFSSGR</sequence>
<evidence type="ECO:0000256" key="3">
    <source>
        <dbReference type="SAM" id="MobiDB-lite"/>
    </source>
</evidence>
<evidence type="ECO:0000256" key="2">
    <source>
        <dbReference type="ARBA" id="ARBA00023235"/>
    </source>
</evidence>
<dbReference type="GO" id="GO:0009982">
    <property type="term" value="F:pseudouridine synthase activity"/>
    <property type="evidence" value="ECO:0007669"/>
    <property type="project" value="InterPro"/>
</dbReference>
<reference evidence="5 6" key="1">
    <citation type="submission" date="2017-11" db="EMBL/GenBank/DDBJ databases">
        <title>Comparative genomics of Botrytis spp.</title>
        <authorList>
            <person name="Valero-Jimenez C.A."/>
            <person name="Tapia P."/>
            <person name="Veloso J."/>
            <person name="Silva-Moreno E."/>
            <person name="Staats M."/>
            <person name="Valdes J.H."/>
            <person name="Van Kan J.A.L."/>
        </authorList>
    </citation>
    <scope>NUCLEOTIDE SEQUENCE [LARGE SCALE GENOMIC DNA]</scope>
    <source>
        <strain evidence="5 6">MUCL2830</strain>
    </source>
</reference>
<dbReference type="InterPro" id="IPR042214">
    <property type="entry name" value="TruD_catalytic"/>
</dbReference>
<feature type="region of interest" description="Disordered" evidence="3">
    <location>
        <begin position="938"/>
        <end position="957"/>
    </location>
</feature>
<dbReference type="GO" id="GO:0003723">
    <property type="term" value="F:RNA binding"/>
    <property type="evidence" value="ECO:0007669"/>
    <property type="project" value="InterPro"/>
</dbReference>
<dbReference type="Pfam" id="PF01142">
    <property type="entry name" value="TruD"/>
    <property type="match status" value="1"/>
</dbReference>
<feature type="region of interest" description="Disordered" evidence="3">
    <location>
        <begin position="287"/>
        <end position="334"/>
    </location>
</feature>
<feature type="region of interest" description="Disordered" evidence="3">
    <location>
        <begin position="786"/>
        <end position="833"/>
    </location>
</feature>
<organism evidence="5 6">
    <name type="scientific">Botryotinia calthae</name>
    <dbReference type="NCBI Taxonomy" id="38488"/>
    <lineage>
        <taxon>Eukaryota</taxon>
        <taxon>Fungi</taxon>
        <taxon>Dikarya</taxon>
        <taxon>Ascomycota</taxon>
        <taxon>Pezizomycotina</taxon>
        <taxon>Leotiomycetes</taxon>
        <taxon>Helotiales</taxon>
        <taxon>Sclerotiniaceae</taxon>
        <taxon>Botryotinia</taxon>
    </lineage>
</organism>
<feature type="domain" description="TRUD" evidence="4">
    <location>
        <begin position="471"/>
        <end position="735"/>
    </location>
</feature>
<evidence type="ECO:0000313" key="6">
    <source>
        <dbReference type="Proteomes" id="UP000297299"/>
    </source>
</evidence>
<evidence type="ECO:0000313" key="5">
    <source>
        <dbReference type="EMBL" id="TEY85820.1"/>
    </source>
</evidence>
<dbReference type="EMBL" id="PHWZ01000011">
    <property type="protein sequence ID" value="TEY85820.1"/>
    <property type="molecule type" value="Genomic_DNA"/>
</dbReference>
<dbReference type="InterPro" id="IPR011760">
    <property type="entry name" value="PsdUridine_synth_TruD_insert"/>
</dbReference>
<dbReference type="InterPro" id="IPR001656">
    <property type="entry name" value="PsdUridine_synth_TruD"/>
</dbReference>
<feature type="compositionally biased region" description="Basic and acidic residues" evidence="3">
    <location>
        <begin position="796"/>
        <end position="813"/>
    </location>
</feature>
<feature type="compositionally biased region" description="Low complexity" evidence="3">
    <location>
        <begin position="297"/>
        <end position="314"/>
    </location>
</feature>
<keyword evidence="2" id="KW-0413">Isomerase</keyword>
<accession>A0A4Y8DIY2</accession>
<comment type="caution">
    <text evidence="5">The sequence shown here is derived from an EMBL/GenBank/DDBJ whole genome shotgun (WGS) entry which is preliminary data.</text>
</comment>
<feature type="compositionally biased region" description="Low complexity" evidence="3">
    <location>
        <begin position="56"/>
        <end position="68"/>
    </location>
</feature>
<dbReference type="GO" id="GO:0001522">
    <property type="term" value="P:pseudouridine synthesis"/>
    <property type="evidence" value="ECO:0007669"/>
    <property type="project" value="InterPro"/>
</dbReference>
<feature type="compositionally biased region" description="Low complexity" evidence="3">
    <location>
        <begin position="21"/>
        <end position="33"/>
    </location>
</feature>
<dbReference type="FunFam" id="3.30.2350.20:FF:000009">
    <property type="entry name" value="Pseudouridine synthase TruD/Pus7, putative"/>
    <property type="match status" value="1"/>
</dbReference>
<comment type="similarity">
    <text evidence="1">Belongs to the pseudouridine synthase TruD family.</text>
</comment>
<proteinExistence type="inferred from homology"/>
<dbReference type="InterPro" id="IPR020103">
    <property type="entry name" value="PsdUridine_synth_cat_dom_sf"/>
</dbReference>
<name>A0A4Y8DIY2_9HELO</name>
<feature type="region of interest" description="Disordered" evidence="3">
    <location>
        <begin position="1"/>
        <end position="74"/>
    </location>
</feature>